<name>A0A8R7PET9_TRIUA</name>
<protein>
    <submittedName>
        <fullName evidence="1">Uncharacterized protein</fullName>
    </submittedName>
</protein>
<dbReference type="Gramene" id="TuG1812G0200003065.01.T01">
    <property type="protein sequence ID" value="TuG1812G0200003065.01.T01.cds472729"/>
    <property type="gene ID" value="TuG1812G0200003065.01"/>
</dbReference>
<dbReference type="AlphaFoldDB" id="A0A8R7PET9"/>
<dbReference type="Proteomes" id="UP000015106">
    <property type="component" value="Chromosome 2"/>
</dbReference>
<evidence type="ECO:0000313" key="2">
    <source>
        <dbReference type="Proteomes" id="UP000015106"/>
    </source>
</evidence>
<keyword evidence="2" id="KW-1185">Reference proteome</keyword>
<reference evidence="1" key="3">
    <citation type="submission" date="2022-06" db="UniProtKB">
        <authorList>
            <consortium name="EnsemblPlants"/>
        </authorList>
    </citation>
    <scope>IDENTIFICATION</scope>
</reference>
<evidence type="ECO:0000313" key="1">
    <source>
        <dbReference type="EnsemblPlants" id="TuG1812G0200003065.01.T01.cds472729"/>
    </source>
</evidence>
<accession>A0A8R7PET9</accession>
<proteinExistence type="predicted"/>
<sequence>MHALLFASEGRCAAAATVGTSAVALPTPRAGSLRSPGVWIVDCLRVVPRGRSEGDRQLLRQRRGPKEKLKSVLSDAVQVGGRAARWQNGGSNWSGTPLTY</sequence>
<reference evidence="2" key="1">
    <citation type="journal article" date="2013" name="Nature">
        <title>Draft genome of the wheat A-genome progenitor Triticum urartu.</title>
        <authorList>
            <person name="Ling H.Q."/>
            <person name="Zhao S."/>
            <person name="Liu D."/>
            <person name="Wang J."/>
            <person name="Sun H."/>
            <person name="Zhang C."/>
            <person name="Fan H."/>
            <person name="Li D."/>
            <person name="Dong L."/>
            <person name="Tao Y."/>
            <person name="Gao C."/>
            <person name="Wu H."/>
            <person name="Li Y."/>
            <person name="Cui Y."/>
            <person name="Guo X."/>
            <person name="Zheng S."/>
            <person name="Wang B."/>
            <person name="Yu K."/>
            <person name="Liang Q."/>
            <person name="Yang W."/>
            <person name="Lou X."/>
            <person name="Chen J."/>
            <person name="Feng M."/>
            <person name="Jian J."/>
            <person name="Zhang X."/>
            <person name="Luo G."/>
            <person name="Jiang Y."/>
            <person name="Liu J."/>
            <person name="Wang Z."/>
            <person name="Sha Y."/>
            <person name="Zhang B."/>
            <person name="Wu H."/>
            <person name="Tang D."/>
            <person name="Shen Q."/>
            <person name="Xue P."/>
            <person name="Zou S."/>
            <person name="Wang X."/>
            <person name="Liu X."/>
            <person name="Wang F."/>
            <person name="Yang Y."/>
            <person name="An X."/>
            <person name="Dong Z."/>
            <person name="Zhang K."/>
            <person name="Zhang X."/>
            <person name="Luo M.C."/>
            <person name="Dvorak J."/>
            <person name="Tong Y."/>
            <person name="Wang J."/>
            <person name="Yang H."/>
            <person name="Li Z."/>
            <person name="Wang D."/>
            <person name="Zhang A."/>
            <person name="Wang J."/>
        </authorList>
    </citation>
    <scope>NUCLEOTIDE SEQUENCE</scope>
    <source>
        <strain evidence="2">cv. G1812</strain>
    </source>
</reference>
<dbReference type="EnsemblPlants" id="TuG1812G0200003065.01.T01">
    <property type="protein sequence ID" value="TuG1812G0200003065.01.T01.cds472729"/>
    <property type="gene ID" value="TuG1812G0200003065.01"/>
</dbReference>
<reference evidence="1" key="2">
    <citation type="submission" date="2018-03" db="EMBL/GenBank/DDBJ databases">
        <title>The Triticum urartu genome reveals the dynamic nature of wheat genome evolution.</title>
        <authorList>
            <person name="Ling H."/>
            <person name="Ma B."/>
            <person name="Shi X."/>
            <person name="Liu H."/>
            <person name="Dong L."/>
            <person name="Sun H."/>
            <person name="Cao Y."/>
            <person name="Gao Q."/>
            <person name="Zheng S."/>
            <person name="Li Y."/>
            <person name="Yu Y."/>
            <person name="Du H."/>
            <person name="Qi M."/>
            <person name="Li Y."/>
            <person name="Yu H."/>
            <person name="Cui Y."/>
            <person name="Wang N."/>
            <person name="Chen C."/>
            <person name="Wu H."/>
            <person name="Zhao Y."/>
            <person name="Zhang J."/>
            <person name="Li Y."/>
            <person name="Zhou W."/>
            <person name="Zhang B."/>
            <person name="Hu W."/>
            <person name="Eijk M."/>
            <person name="Tang J."/>
            <person name="Witsenboer H."/>
            <person name="Zhao S."/>
            <person name="Li Z."/>
            <person name="Zhang A."/>
            <person name="Wang D."/>
            <person name="Liang C."/>
        </authorList>
    </citation>
    <scope>NUCLEOTIDE SEQUENCE [LARGE SCALE GENOMIC DNA]</scope>
    <source>
        <strain evidence="1">cv. G1812</strain>
    </source>
</reference>
<organism evidence="1 2">
    <name type="scientific">Triticum urartu</name>
    <name type="common">Red wild einkorn</name>
    <name type="synonym">Crithodium urartu</name>
    <dbReference type="NCBI Taxonomy" id="4572"/>
    <lineage>
        <taxon>Eukaryota</taxon>
        <taxon>Viridiplantae</taxon>
        <taxon>Streptophyta</taxon>
        <taxon>Embryophyta</taxon>
        <taxon>Tracheophyta</taxon>
        <taxon>Spermatophyta</taxon>
        <taxon>Magnoliopsida</taxon>
        <taxon>Liliopsida</taxon>
        <taxon>Poales</taxon>
        <taxon>Poaceae</taxon>
        <taxon>BOP clade</taxon>
        <taxon>Pooideae</taxon>
        <taxon>Triticodae</taxon>
        <taxon>Triticeae</taxon>
        <taxon>Triticinae</taxon>
        <taxon>Triticum</taxon>
    </lineage>
</organism>